<evidence type="ECO:0000256" key="3">
    <source>
        <dbReference type="ARBA" id="ARBA00022606"/>
    </source>
</evidence>
<dbReference type="GO" id="GO:0007165">
    <property type="term" value="P:signal transduction"/>
    <property type="evidence" value="ECO:0007669"/>
    <property type="project" value="UniProtKB-KW"/>
</dbReference>
<comment type="subcellular location">
    <subcellularLocation>
        <location evidence="1">Cell membrane</location>
        <topology evidence="1">Multi-pass membrane protein</topology>
    </subcellularLocation>
</comment>
<dbReference type="PANTHER" id="PTHR21137:SF35">
    <property type="entry name" value="ODORANT RECEPTOR 19A-RELATED"/>
    <property type="match status" value="1"/>
</dbReference>
<evidence type="ECO:0000256" key="10">
    <source>
        <dbReference type="SAM" id="Phobius"/>
    </source>
</evidence>
<feature type="transmembrane region" description="Helical" evidence="10">
    <location>
        <begin position="250"/>
        <end position="272"/>
    </location>
</feature>
<dbReference type="PANTHER" id="PTHR21137">
    <property type="entry name" value="ODORANT RECEPTOR"/>
    <property type="match status" value="1"/>
</dbReference>
<dbReference type="GO" id="GO:0004984">
    <property type="term" value="F:olfactory receptor activity"/>
    <property type="evidence" value="ECO:0007669"/>
    <property type="project" value="InterPro"/>
</dbReference>
<dbReference type="AlphaFoldDB" id="A0A482VY46"/>
<dbReference type="Pfam" id="PF02949">
    <property type="entry name" value="7tm_6"/>
    <property type="match status" value="1"/>
</dbReference>
<evidence type="ECO:0000256" key="8">
    <source>
        <dbReference type="ARBA" id="ARBA00023170"/>
    </source>
</evidence>
<keyword evidence="9" id="KW-0807">Transducer</keyword>
<keyword evidence="3" id="KW-0716">Sensory transduction</keyword>
<dbReference type="GO" id="GO:0005549">
    <property type="term" value="F:odorant binding"/>
    <property type="evidence" value="ECO:0007669"/>
    <property type="project" value="InterPro"/>
</dbReference>
<dbReference type="EMBL" id="QDEB01054799">
    <property type="protein sequence ID" value="RZC37207.1"/>
    <property type="molecule type" value="Genomic_DNA"/>
</dbReference>
<evidence type="ECO:0000256" key="2">
    <source>
        <dbReference type="ARBA" id="ARBA00022475"/>
    </source>
</evidence>
<keyword evidence="2" id="KW-1003">Cell membrane</keyword>
<feature type="transmembrane region" description="Helical" evidence="10">
    <location>
        <begin position="72"/>
        <end position="89"/>
    </location>
</feature>
<keyword evidence="8" id="KW-0675">Receptor</keyword>
<sequence length="311" mass="36015">MAKYDWKRAIKINILILKLVGLWPHEDESYKFNLYTFYAIISINFLINGHNFFQTMNIFVVYPDLEALAETIFVTITDLLASVKVYYFTRNMGQLKKLMVELNSEIFQPKSEEQMILVRPGLFSWKMTYVGFWTPVATTLFLWASFPIMDGSVKEYRLPFSAWYPFNTKISPWYELTYLHQVVSIWFMATANVNMDTLIAALMMYTGVQCDILCDNLRNLSGVEGEFVGKLVASMQHHRKIVKFAVNSNTFFNMIVLGQFFTSAVTIGLVMFRLTLVSPTSSEAFSLLFYVGSMTVQIFLYCWFGNEVEVK</sequence>
<dbReference type="OrthoDB" id="8189294at2759"/>
<evidence type="ECO:0000256" key="5">
    <source>
        <dbReference type="ARBA" id="ARBA00022725"/>
    </source>
</evidence>
<protein>
    <submittedName>
        <fullName evidence="11">7tm 6 domain containing protein</fullName>
    </submittedName>
</protein>
<comment type="caution">
    <text evidence="11">The sequence shown here is derived from an EMBL/GenBank/DDBJ whole genome shotgun (WGS) entry which is preliminary data.</text>
</comment>
<feature type="transmembrane region" description="Helical" evidence="10">
    <location>
        <begin position="129"/>
        <end position="149"/>
    </location>
</feature>
<keyword evidence="12" id="KW-1185">Reference proteome</keyword>
<evidence type="ECO:0000313" key="11">
    <source>
        <dbReference type="EMBL" id="RZC37207.1"/>
    </source>
</evidence>
<organism evidence="11 12">
    <name type="scientific">Asbolus verrucosus</name>
    <name type="common">Desert ironclad beetle</name>
    <dbReference type="NCBI Taxonomy" id="1661398"/>
    <lineage>
        <taxon>Eukaryota</taxon>
        <taxon>Metazoa</taxon>
        <taxon>Ecdysozoa</taxon>
        <taxon>Arthropoda</taxon>
        <taxon>Hexapoda</taxon>
        <taxon>Insecta</taxon>
        <taxon>Pterygota</taxon>
        <taxon>Neoptera</taxon>
        <taxon>Endopterygota</taxon>
        <taxon>Coleoptera</taxon>
        <taxon>Polyphaga</taxon>
        <taxon>Cucujiformia</taxon>
        <taxon>Tenebrionidae</taxon>
        <taxon>Pimeliinae</taxon>
        <taxon>Asbolus</taxon>
    </lineage>
</organism>
<reference evidence="11 12" key="1">
    <citation type="submission" date="2017-03" db="EMBL/GenBank/DDBJ databases">
        <title>Genome of the blue death feigning beetle - Asbolus verrucosus.</title>
        <authorList>
            <person name="Rider S.D."/>
        </authorList>
    </citation>
    <scope>NUCLEOTIDE SEQUENCE [LARGE SCALE GENOMIC DNA]</scope>
    <source>
        <strain evidence="11">Butters</strain>
        <tissue evidence="11">Head and leg muscle</tissue>
    </source>
</reference>
<keyword evidence="6 10" id="KW-1133">Transmembrane helix</keyword>
<evidence type="ECO:0000256" key="9">
    <source>
        <dbReference type="ARBA" id="ARBA00023224"/>
    </source>
</evidence>
<dbReference type="Proteomes" id="UP000292052">
    <property type="component" value="Unassembled WGS sequence"/>
</dbReference>
<gene>
    <name evidence="11" type="ORF">BDFB_011217</name>
</gene>
<feature type="transmembrane region" description="Helical" evidence="10">
    <location>
        <begin position="284"/>
        <end position="304"/>
    </location>
</feature>
<accession>A0A482VY46</accession>
<evidence type="ECO:0000256" key="4">
    <source>
        <dbReference type="ARBA" id="ARBA00022692"/>
    </source>
</evidence>
<feature type="transmembrane region" description="Helical" evidence="10">
    <location>
        <begin position="32"/>
        <end position="52"/>
    </location>
</feature>
<proteinExistence type="predicted"/>
<evidence type="ECO:0000256" key="6">
    <source>
        <dbReference type="ARBA" id="ARBA00022989"/>
    </source>
</evidence>
<keyword evidence="5" id="KW-0552">Olfaction</keyword>
<feature type="non-terminal residue" evidence="11">
    <location>
        <position position="311"/>
    </location>
</feature>
<dbReference type="GO" id="GO:0005886">
    <property type="term" value="C:plasma membrane"/>
    <property type="evidence" value="ECO:0007669"/>
    <property type="project" value="UniProtKB-SubCell"/>
</dbReference>
<evidence type="ECO:0000256" key="1">
    <source>
        <dbReference type="ARBA" id="ARBA00004651"/>
    </source>
</evidence>
<dbReference type="InterPro" id="IPR004117">
    <property type="entry name" value="7tm6_olfct_rcpt"/>
</dbReference>
<keyword evidence="7 10" id="KW-0472">Membrane</keyword>
<keyword evidence="4 10" id="KW-0812">Transmembrane</keyword>
<evidence type="ECO:0000256" key="7">
    <source>
        <dbReference type="ARBA" id="ARBA00023136"/>
    </source>
</evidence>
<name>A0A482VY46_ASBVE</name>
<evidence type="ECO:0000313" key="12">
    <source>
        <dbReference type="Proteomes" id="UP000292052"/>
    </source>
</evidence>